<dbReference type="Proteomes" id="UP000299102">
    <property type="component" value="Unassembled WGS sequence"/>
</dbReference>
<evidence type="ECO:0000313" key="2">
    <source>
        <dbReference type="EMBL" id="GBP14027.1"/>
    </source>
</evidence>
<feature type="region of interest" description="Disordered" evidence="1">
    <location>
        <begin position="366"/>
        <end position="395"/>
    </location>
</feature>
<organism evidence="2 3">
    <name type="scientific">Eumeta variegata</name>
    <name type="common">Bagworm moth</name>
    <name type="synonym">Eumeta japonica</name>
    <dbReference type="NCBI Taxonomy" id="151549"/>
    <lineage>
        <taxon>Eukaryota</taxon>
        <taxon>Metazoa</taxon>
        <taxon>Ecdysozoa</taxon>
        <taxon>Arthropoda</taxon>
        <taxon>Hexapoda</taxon>
        <taxon>Insecta</taxon>
        <taxon>Pterygota</taxon>
        <taxon>Neoptera</taxon>
        <taxon>Endopterygota</taxon>
        <taxon>Lepidoptera</taxon>
        <taxon>Glossata</taxon>
        <taxon>Ditrysia</taxon>
        <taxon>Tineoidea</taxon>
        <taxon>Psychidae</taxon>
        <taxon>Oiketicinae</taxon>
        <taxon>Eumeta</taxon>
    </lineage>
</organism>
<evidence type="ECO:0000313" key="3">
    <source>
        <dbReference type="Proteomes" id="UP000299102"/>
    </source>
</evidence>
<feature type="compositionally biased region" description="Low complexity" evidence="1">
    <location>
        <begin position="383"/>
        <end position="395"/>
    </location>
</feature>
<gene>
    <name evidence="2" type="ORF">EVAR_102713_1</name>
</gene>
<reference evidence="2 3" key="1">
    <citation type="journal article" date="2019" name="Commun. Biol.">
        <title>The bagworm genome reveals a unique fibroin gene that provides high tensile strength.</title>
        <authorList>
            <person name="Kono N."/>
            <person name="Nakamura H."/>
            <person name="Ohtoshi R."/>
            <person name="Tomita M."/>
            <person name="Numata K."/>
            <person name="Arakawa K."/>
        </authorList>
    </citation>
    <scope>NUCLEOTIDE SEQUENCE [LARGE SCALE GENOMIC DNA]</scope>
</reference>
<feature type="region of interest" description="Disordered" evidence="1">
    <location>
        <begin position="214"/>
        <end position="236"/>
    </location>
</feature>
<dbReference type="EMBL" id="BGZK01000061">
    <property type="protein sequence ID" value="GBP14027.1"/>
    <property type="molecule type" value="Genomic_DNA"/>
</dbReference>
<feature type="compositionally biased region" description="Basic and acidic residues" evidence="1">
    <location>
        <begin position="222"/>
        <end position="231"/>
    </location>
</feature>
<keyword evidence="3" id="KW-1185">Reference proteome</keyword>
<dbReference type="AlphaFoldDB" id="A0A4C1TKQ4"/>
<evidence type="ECO:0000256" key="1">
    <source>
        <dbReference type="SAM" id="MobiDB-lite"/>
    </source>
</evidence>
<sequence>MRSQEYEPRGSCDTTGKIYGHPHRLLNETAGDQLMNGDESIRGARRAHAHRVNLCGTPSAAPSGPRGAISLHNLPPPRFGNVLDAMSLRFYRRRFDAVAEGRRYCLSCEVVYEAVLTCTALDCLGGILKFTVHCTTTKFFTLLTGHADAAPGHLHNQIRRVAPHAVDVRFQRDFETVVREHSPARVRRGPQEITVRPRQALRLGFEGASEKEFAPAGGAVPRVRDTRRAADSPRPAFRGRDAARVTETLQFTFSLFAEVHHDTATLPYVTPVPWPSRRHAPGARRRSAFSRFRRDAHNLNGLGLHLTLQYNPSVGVGESAKPRVSGLGVDGDADVVYIHITVRTLCRIALRDEHARSLRSNCRRRRDGRVGREGPGAGRGVRRGVLVAGRSRSGE</sequence>
<protein>
    <submittedName>
        <fullName evidence="2">Uncharacterized protein</fullName>
    </submittedName>
</protein>
<name>A0A4C1TKQ4_EUMVA</name>
<comment type="caution">
    <text evidence="2">The sequence shown here is derived from an EMBL/GenBank/DDBJ whole genome shotgun (WGS) entry which is preliminary data.</text>
</comment>
<proteinExistence type="predicted"/>
<accession>A0A4C1TKQ4</accession>